<dbReference type="AlphaFoldDB" id="A0AAW1SC86"/>
<dbReference type="PANTHER" id="PTHR10414">
    <property type="entry name" value="ETHANOLAMINEPHOSPHOTRANSFERASE"/>
    <property type="match status" value="1"/>
</dbReference>
<proteinExistence type="inferred from homology"/>
<dbReference type="PROSITE" id="PS00379">
    <property type="entry name" value="CDP_ALCOHOL_P_TRANSF"/>
    <property type="match status" value="1"/>
</dbReference>
<dbReference type="GO" id="GO:0016780">
    <property type="term" value="F:phosphotransferase activity, for other substituted phosphate groups"/>
    <property type="evidence" value="ECO:0007669"/>
    <property type="project" value="InterPro"/>
</dbReference>
<keyword evidence="3 5" id="KW-0808">Transferase</keyword>
<dbReference type="InterPro" id="IPR014472">
    <property type="entry name" value="CHOPT"/>
</dbReference>
<keyword evidence="8" id="KW-1185">Reference proteome</keyword>
<evidence type="ECO:0000313" key="7">
    <source>
        <dbReference type="EMBL" id="KAK9844095.1"/>
    </source>
</evidence>
<dbReference type="PIRSF" id="PIRSF015665">
    <property type="entry name" value="CHOPT"/>
    <property type="match status" value="1"/>
</dbReference>
<comment type="similarity">
    <text evidence="2 5">Belongs to the CDP-alcohol phosphatidyltransferase class-I family.</text>
</comment>
<organism evidence="7 8">
    <name type="scientific">Elliptochloris bilobata</name>
    <dbReference type="NCBI Taxonomy" id="381761"/>
    <lineage>
        <taxon>Eukaryota</taxon>
        <taxon>Viridiplantae</taxon>
        <taxon>Chlorophyta</taxon>
        <taxon>core chlorophytes</taxon>
        <taxon>Trebouxiophyceae</taxon>
        <taxon>Trebouxiophyceae incertae sedis</taxon>
        <taxon>Elliptochloris clade</taxon>
        <taxon>Elliptochloris</taxon>
    </lineage>
</organism>
<feature type="transmembrane region" description="Helical" evidence="6">
    <location>
        <begin position="48"/>
        <end position="66"/>
    </location>
</feature>
<evidence type="ECO:0000256" key="5">
    <source>
        <dbReference type="RuleBase" id="RU003750"/>
    </source>
</evidence>
<evidence type="ECO:0000256" key="4">
    <source>
        <dbReference type="ARBA" id="ARBA00023136"/>
    </source>
</evidence>
<keyword evidence="6" id="KW-1133">Transmembrane helix</keyword>
<reference evidence="7 8" key="1">
    <citation type="journal article" date="2024" name="Nat. Commun.">
        <title>Phylogenomics reveals the evolutionary origins of lichenization in chlorophyte algae.</title>
        <authorList>
            <person name="Puginier C."/>
            <person name="Libourel C."/>
            <person name="Otte J."/>
            <person name="Skaloud P."/>
            <person name="Haon M."/>
            <person name="Grisel S."/>
            <person name="Petersen M."/>
            <person name="Berrin J.G."/>
            <person name="Delaux P.M."/>
            <person name="Dal Grande F."/>
            <person name="Keller J."/>
        </authorList>
    </citation>
    <scope>NUCLEOTIDE SEQUENCE [LARGE SCALE GENOMIC DNA]</scope>
    <source>
        <strain evidence="7 8">SAG 245.80</strain>
    </source>
</reference>
<protein>
    <recommendedName>
        <fullName evidence="9">Ethanolaminephosphotransferase</fullName>
    </recommendedName>
</protein>
<feature type="transmembrane region" description="Helical" evidence="6">
    <location>
        <begin position="219"/>
        <end position="245"/>
    </location>
</feature>
<evidence type="ECO:0000256" key="3">
    <source>
        <dbReference type="ARBA" id="ARBA00022679"/>
    </source>
</evidence>
<dbReference type="Gene3D" id="1.20.120.1760">
    <property type="match status" value="1"/>
</dbReference>
<evidence type="ECO:0000256" key="1">
    <source>
        <dbReference type="ARBA" id="ARBA00004370"/>
    </source>
</evidence>
<name>A0AAW1SC86_9CHLO</name>
<dbReference type="Pfam" id="PF01066">
    <property type="entry name" value="CDP-OH_P_transf"/>
    <property type="match status" value="1"/>
</dbReference>
<gene>
    <name evidence="7" type="ORF">WJX81_004397</name>
</gene>
<dbReference type="InterPro" id="IPR048254">
    <property type="entry name" value="CDP_ALCOHOL_P_TRANSF_CS"/>
</dbReference>
<dbReference type="PANTHER" id="PTHR10414:SF37">
    <property type="entry name" value="BB IN A BOXCAR, ISOFORM C"/>
    <property type="match status" value="1"/>
</dbReference>
<comment type="caution">
    <text evidence="7">The sequence shown here is derived from an EMBL/GenBank/DDBJ whole genome shotgun (WGS) entry which is preliminary data.</text>
</comment>
<dbReference type="GO" id="GO:0008654">
    <property type="term" value="P:phospholipid biosynthetic process"/>
    <property type="evidence" value="ECO:0007669"/>
    <property type="project" value="InterPro"/>
</dbReference>
<feature type="transmembrane region" description="Helical" evidence="6">
    <location>
        <begin position="180"/>
        <end position="199"/>
    </location>
</feature>
<dbReference type="EMBL" id="JALJOU010000004">
    <property type="protein sequence ID" value="KAK9844095.1"/>
    <property type="molecule type" value="Genomic_DNA"/>
</dbReference>
<dbReference type="InterPro" id="IPR000462">
    <property type="entry name" value="CDP-OH_P_trans"/>
</dbReference>
<keyword evidence="6" id="KW-0812">Transmembrane</keyword>
<feature type="transmembrane region" description="Helical" evidence="6">
    <location>
        <begin position="78"/>
        <end position="96"/>
    </location>
</feature>
<dbReference type="Proteomes" id="UP001445335">
    <property type="component" value="Unassembled WGS sequence"/>
</dbReference>
<evidence type="ECO:0000256" key="2">
    <source>
        <dbReference type="ARBA" id="ARBA00010441"/>
    </source>
</evidence>
<dbReference type="InterPro" id="IPR043130">
    <property type="entry name" value="CDP-OH_PTrfase_TM_dom"/>
</dbReference>
<evidence type="ECO:0008006" key="9">
    <source>
        <dbReference type="Google" id="ProtNLM"/>
    </source>
</evidence>
<evidence type="ECO:0000313" key="8">
    <source>
        <dbReference type="Proteomes" id="UP001445335"/>
    </source>
</evidence>
<evidence type="ECO:0000256" key="6">
    <source>
        <dbReference type="SAM" id="Phobius"/>
    </source>
</evidence>
<keyword evidence="4 6" id="KW-0472">Membrane</keyword>
<feature type="transmembrane region" description="Helical" evidence="6">
    <location>
        <begin position="266"/>
        <end position="286"/>
    </location>
</feature>
<sequence length="390" mass="42678">MPVLSKRALEGLRTYQYKPAGYTVLDDWHQPFWNWCTELLPRWLAPNLITLTGVFGLTVAYLVSWAYLPSMEGDAPRWVYAGCGLACLAYLHLDCLDGKQARRTSSSSPLGQLFDHGCDALAVHLVVTMLAASISGGFSWQTVAGHMAIMGPWVAAHWEEYHTGVMLYGNGYWGVTEANYLMVAVHLFTAAVGPGFWRWRVADMLHTKAAPWPLRADAHIFDVVLVVISGFAVQQIAGQVWRVFFTRISERMPAAERGHKQLGRPAAARHLSQLLAVLGLCSIALLEACSGGVSQARATLVTAGLAYAVQATKLIMDHMAKEPFEALGWPLALLALNIVCRRAAIPWLAAYVWGVAAIMLVGYLHYITNVIGEICAFLGIACLTIKQAPS</sequence>
<comment type="subcellular location">
    <subcellularLocation>
        <location evidence="1">Membrane</location>
    </subcellularLocation>
</comment>
<accession>A0AAW1SC86</accession>
<dbReference type="GO" id="GO:0016020">
    <property type="term" value="C:membrane"/>
    <property type="evidence" value="ECO:0007669"/>
    <property type="project" value="UniProtKB-SubCell"/>
</dbReference>